<dbReference type="AlphaFoldDB" id="A0A6J2N691"/>
<name>A0A6J2N691_9CHIR</name>
<proteinExistence type="inferred from homology"/>
<organism evidence="14 15">
    <name type="scientific">Phyllostomus discolor</name>
    <name type="common">pale spear-nosed bat</name>
    <dbReference type="NCBI Taxonomy" id="89673"/>
    <lineage>
        <taxon>Eukaryota</taxon>
        <taxon>Metazoa</taxon>
        <taxon>Chordata</taxon>
        <taxon>Craniata</taxon>
        <taxon>Vertebrata</taxon>
        <taxon>Euteleostomi</taxon>
        <taxon>Mammalia</taxon>
        <taxon>Eutheria</taxon>
        <taxon>Laurasiatheria</taxon>
        <taxon>Chiroptera</taxon>
        <taxon>Yangochiroptera</taxon>
        <taxon>Phyllostomidae</taxon>
        <taxon>Phyllostominae</taxon>
        <taxon>Phyllostomus</taxon>
    </lineage>
</organism>
<evidence type="ECO:0000256" key="4">
    <source>
        <dbReference type="ARBA" id="ARBA00022606"/>
    </source>
</evidence>
<dbReference type="RefSeq" id="XP_028387354.1">
    <property type="nucleotide sequence ID" value="XM_028531553.1"/>
</dbReference>
<evidence type="ECO:0000256" key="1">
    <source>
        <dbReference type="ARBA" id="ARBA00004141"/>
    </source>
</evidence>
<evidence type="ECO:0000256" key="7">
    <source>
        <dbReference type="ARBA" id="ARBA00023040"/>
    </source>
</evidence>
<evidence type="ECO:0000256" key="6">
    <source>
        <dbReference type="ARBA" id="ARBA00022989"/>
    </source>
</evidence>
<evidence type="ECO:0000313" key="14">
    <source>
        <dbReference type="Proteomes" id="UP000504628"/>
    </source>
</evidence>
<evidence type="ECO:0000256" key="8">
    <source>
        <dbReference type="ARBA" id="ARBA00023136"/>
    </source>
</evidence>
<evidence type="ECO:0000256" key="12">
    <source>
        <dbReference type="RuleBase" id="RU004424"/>
    </source>
</evidence>
<dbReference type="FunCoup" id="A0A6J2N691">
    <property type="interactions" value="51"/>
</dbReference>
<keyword evidence="3 12" id="KW-0919">Taste</keyword>
<feature type="transmembrane region" description="Helical" evidence="13">
    <location>
        <begin position="80"/>
        <end position="98"/>
    </location>
</feature>
<dbReference type="KEGG" id="pdic:114512618"/>
<sequence>MMSLLLSILSILVIAEFVVGNFANVFIALVNGIDWVKGKKLSCTDGILTALAVSRIGFLGSALLNWYATVYNLAFYSPEVRIIVHVIWVVSNHCSLWFVVSLSILYLLKIANFSNLFFLHLKWKAKRVVLIVLLGSLVFLVCHLSVVMLDVKMVMNDNEGNITWVTNLRHIAHLANMTVSTTVYIIPFAMSLMALLLLLFSMWKHLKKMQLSGNGSQDISMKVHVRAMQTVISFLSLFIVFFLAEITTIWNSNSWKINSVHTVFQVVGLLYSSCHSLILIWGNKKLRQAILLLLSQLWCWLKERE</sequence>
<feature type="transmembrane region" description="Helical" evidence="13">
    <location>
        <begin position="231"/>
        <end position="250"/>
    </location>
</feature>
<keyword evidence="7 12" id="KW-0297">G-protein coupled receptor</keyword>
<evidence type="ECO:0000256" key="10">
    <source>
        <dbReference type="ARBA" id="ARBA00023224"/>
    </source>
</evidence>
<feature type="transmembrane region" description="Helical" evidence="13">
    <location>
        <begin position="128"/>
        <end position="149"/>
    </location>
</feature>
<dbReference type="CDD" id="cd15027">
    <property type="entry name" value="7tm_TAS2R43-like"/>
    <property type="match status" value="1"/>
</dbReference>
<evidence type="ECO:0000256" key="13">
    <source>
        <dbReference type="SAM" id="Phobius"/>
    </source>
</evidence>
<dbReference type="OrthoDB" id="8876749at2759"/>
<accession>A0A6J2N691</accession>
<keyword evidence="5 12" id="KW-0812">Transmembrane</keyword>
<protein>
    <recommendedName>
        <fullName evidence="12">Taste receptor type 2</fullName>
    </recommendedName>
</protein>
<keyword evidence="9 12" id="KW-0675">Receptor</keyword>
<dbReference type="InterPro" id="IPR007960">
    <property type="entry name" value="TAS2R"/>
</dbReference>
<dbReference type="Pfam" id="PF05296">
    <property type="entry name" value="TAS2R"/>
    <property type="match status" value="1"/>
</dbReference>
<dbReference type="GeneID" id="114512618"/>
<feature type="transmembrane region" description="Helical" evidence="13">
    <location>
        <begin position="48"/>
        <end position="68"/>
    </location>
</feature>
<dbReference type="GO" id="GO:0016020">
    <property type="term" value="C:membrane"/>
    <property type="evidence" value="ECO:0007669"/>
    <property type="project" value="UniProtKB-SubCell"/>
</dbReference>
<feature type="transmembrane region" description="Helical" evidence="13">
    <location>
        <begin position="262"/>
        <end position="282"/>
    </location>
</feature>
<dbReference type="PANTHER" id="PTHR11394">
    <property type="entry name" value="TASTE RECEPTOR TYPE 2"/>
    <property type="match status" value="1"/>
</dbReference>
<comment type="similarity">
    <text evidence="2 11">Belongs to the G-protein coupled receptor T2R family.</text>
</comment>
<keyword evidence="8 12" id="KW-0472">Membrane</keyword>
<dbReference type="GO" id="GO:0004930">
    <property type="term" value="F:G protein-coupled receptor activity"/>
    <property type="evidence" value="ECO:0007669"/>
    <property type="project" value="UniProtKB-KW"/>
</dbReference>
<dbReference type="PANTHER" id="PTHR11394:SF27">
    <property type="entry name" value="TASTE RECEPTOR TYPE 2 MEMBER 20"/>
    <property type="match status" value="1"/>
</dbReference>
<evidence type="ECO:0000256" key="11">
    <source>
        <dbReference type="RuleBase" id="RU004423"/>
    </source>
</evidence>
<evidence type="ECO:0000256" key="5">
    <source>
        <dbReference type="ARBA" id="ARBA00022692"/>
    </source>
</evidence>
<gene>
    <name evidence="15" type="primary">LOC114512618</name>
</gene>
<evidence type="ECO:0000256" key="2">
    <source>
        <dbReference type="ARBA" id="ARBA00007376"/>
    </source>
</evidence>
<dbReference type="FunFam" id="1.20.1070.10:FF:000042">
    <property type="entry name" value="Taste receptor type 2 member 7"/>
    <property type="match status" value="1"/>
</dbReference>
<evidence type="ECO:0000313" key="15">
    <source>
        <dbReference type="RefSeq" id="XP_028387354.1"/>
    </source>
</evidence>
<dbReference type="Gene3D" id="1.20.1070.10">
    <property type="entry name" value="Rhodopsin 7-helix transmembrane proteins"/>
    <property type="match status" value="1"/>
</dbReference>
<evidence type="ECO:0000256" key="9">
    <source>
        <dbReference type="ARBA" id="ARBA00023170"/>
    </source>
</evidence>
<keyword evidence="4 12" id="KW-0716">Sensory transduction</keyword>
<keyword evidence="14" id="KW-1185">Reference proteome</keyword>
<reference evidence="15" key="1">
    <citation type="submission" date="2025-08" db="UniProtKB">
        <authorList>
            <consortium name="RefSeq"/>
        </authorList>
    </citation>
    <scope>IDENTIFICATION</scope>
    <source>
        <tissue evidence="15">Muscle</tissue>
    </source>
</reference>
<evidence type="ECO:0000256" key="3">
    <source>
        <dbReference type="ARBA" id="ARBA00022480"/>
    </source>
</evidence>
<keyword evidence="6 13" id="KW-1133">Transmembrane helix</keyword>
<dbReference type="InParanoid" id="A0A6J2N691"/>
<dbReference type="SUPFAM" id="SSF81321">
    <property type="entry name" value="Family A G protein-coupled receptor-like"/>
    <property type="match status" value="1"/>
</dbReference>
<comment type="subcellular location">
    <subcellularLocation>
        <location evidence="1 12">Membrane</location>
        <topology evidence="1 12">Multi-pass membrane protein</topology>
    </subcellularLocation>
</comment>
<keyword evidence="10 12" id="KW-0807">Transducer</keyword>
<dbReference type="GO" id="GO:0033038">
    <property type="term" value="F:bitter taste receptor activity"/>
    <property type="evidence" value="ECO:0007669"/>
    <property type="project" value="InterPro"/>
</dbReference>
<dbReference type="Proteomes" id="UP000504628">
    <property type="component" value="Chromosome 2"/>
</dbReference>
<feature type="transmembrane region" description="Helical" evidence="13">
    <location>
        <begin position="184"/>
        <end position="203"/>
    </location>
</feature>